<evidence type="ECO:0000256" key="4">
    <source>
        <dbReference type="ARBA" id="ARBA00021436"/>
    </source>
</evidence>
<dbReference type="PANTHER" id="PTHR33588:SF1">
    <property type="entry name" value="CILIA- AND FLAGELLA-ASSOCIATED PROTEIN 299"/>
    <property type="match status" value="1"/>
</dbReference>
<evidence type="ECO:0000313" key="9">
    <source>
        <dbReference type="Proteomes" id="UP000009046"/>
    </source>
</evidence>
<evidence type="ECO:0000256" key="5">
    <source>
        <dbReference type="ARBA" id="ARBA00022490"/>
    </source>
</evidence>
<keyword evidence="6" id="KW-0539">Nucleus</keyword>
<keyword evidence="5" id="KW-0963">Cytoplasm</keyword>
<dbReference type="Pfam" id="PF14713">
    <property type="entry name" value="DUF4464"/>
    <property type="match status" value="1"/>
</dbReference>
<dbReference type="EMBL" id="AAZO01002050">
    <property type="status" value="NOT_ANNOTATED_CDS"/>
    <property type="molecule type" value="Genomic_DNA"/>
</dbReference>
<dbReference type="OrthoDB" id="2136125at2759"/>
<dbReference type="HOGENOM" id="CLU_070912_0_0_1"/>
<evidence type="ECO:0000313" key="7">
    <source>
        <dbReference type="EMBL" id="EEB12397.1"/>
    </source>
</evidence>
<reference evidence="8" key="3">
    <citation type="submission" date="2021-02" db="UniProtKB">
        <authorList>
            <consortium name="EnsemblMetazoa"/>
        </authorList>
    </citation>
    <scope>IDENTIFICATION</scope>
    <source>
        <strain evidence="8">USDA</strain>
    </source>
</reference>
<dbReference type="eggNOG" id="ENOG502QSP8">
    <property type="taxonomic scope" value="Eukaryota"/>
</dbReference>
<dbReference type="AlphaFoldDB" id="E0VG91"/>
<protein>
    <recommendedName>
        <fullName evidence="4">Cilia- and flagella-associated protein 299</fullName>
    </recommendedName>
</protein>
<dbReference type="PANTHER" id="PTHR33588">
    <property type="entry name" value="CILIA- AND FLAGELLA-ASSOCIATED PROTEIN 299"/>
    <property type="match status" value="1"/>
</dbReference>
<reference evidence="7" key="2">
    <citation type="submission" date="2007-04" db="EMBL/GenBank/DDBJ databases">
        <title>The genome of the human body louse.</title>
        <authorList>
            <consortium name="The Human Body Louse Genome Consortium"/>
            <person name="Kirkness E."/>
            <person name="Walenz B."/>
            <person name="Hass B."/>
            <person name="Bruggner R."/>
            <person name="Strausberg R."/>
        </authorList>
    </citation>
    <scope>NUCLEOTIDE SEQUENCE</scope>
    <source>
        <strain evidence="7">USDA</strain>
    </source>
</reference>
<accession>E0VG91</accession>
<evidence type="ECO:0000256" key="1">
    <source>
        <dbReference type="ARBA" id="ARBA00003056"/>
    </source>
</evidence>
<dbReference type="VEuPathDB" id="VectorBase:PHUM176620"/>
<keyword evidence="9" id="KW-1185">Reference proteome</keyword>
<evidence type="ECO:0000256" key="3">
    <source>
        <dbReference type="ARBA" id="ARBA00004496"/>
    </source>
</evidence>
<dbReference type="GO" id="GO:0005737">
    <property type="term" value="C:cytoplasm"/>
    <property type="evidence" value="ECO:0007669"/>
    <property type="project" value="UniProtKB-SubCell"/>
</dbReference>
<dbReference type="KEGG" id="phu:Phum_PHUM176620"/>
<comment type="function">
    <text evidence="1">May be involved in spermatogenesis.</text>
</comment>
<dbReference type="RefSeq" id="XP_002425135.1">
    <property type="nucleotide sequence ID" value="XM_002425090.1"/>
</dbReference>
<dbReference type="EMBL" id="DS235133">
    <property type="protein sequence ID" value="EEB12397.1"/>
    <property type="molecule type" value="Genomic_DNA"/>
</dbReference>
<dbReference type="GO" id="GO:0005634">
    <property type="term" value="C:nucleus"/>
    <property type="evidence" value="ECO:0007669"/>
    <property type="project" value="UniProtKB-SubCell"/>
</dbReference>
<dbReference type="InterPro" id="IPR027887">
    <property type="entry name" value="DUF4464"/>
</dbReference>
<reference evidence="7" key="1">
    <citation type="submission" date="2007-04" db="EMBL/GenBank/DDBJ databases">
        <title>Annotation of Pediculus humanus corporis strain USDA.</title>
        <authorList>
            <person name="Kirkness E."/>
            <person name="Hannick L."/>
            <person name="Hass B."/>
            <person name="Bruggner R."/>
            <person name="Lawson D."/>
            <person name="Bidwell S."/>
            <person name="Joardar V."/>
            <person name="Caler E."/>
            <person name="Walenz B."/>
            <person name="Inman J."/>
            <person name="Schobel S."/>
            <person name="Galinsky K."/>
            <person name="Amedeo P."/>
            <person name="Strausberg R."/>
        </authorList>
    </citation>
    <scope>NUCLEOTIDE SEQUENCE</scope>
    <source>
        <strain evidence="7">USDA</strain>
    </source>
</reference>
<proteinExistence type="predicted"/>
<evidence type="ECO:0000256" key="6">
    <source>
        <dbReference type="ARBA" id="ARBA00023242"/>
    </source>
</evidence>
<name>E0VG91_PEDHC</name>
<sequence length="233" mass="27650">MERKKEVLESDKRLLQFRTYDEYLDSLVSKVDVCYFKNYMTARKIAELGYRCSGDMLTKEEFYRKLADVTEAVFPSKKPYELSSIGIDFHDVMYNELANRESGNRTGLLSTIIYIRYITKDGHEISGYIDYADRLLNENWTPFFLGKAKLRLRMTDLSFFNWRAKKAIYNDSPNYWVIFDPVKGLLFQHKNDRKIVHVDPSLSSPGQSSFRERIFTTLFDHFILYDHYVRKQS</sequence>
<dbReference type="InParanoid" id="E0VG91"/>
<evidence type="ECO:0000256" key="2">
    <source>
        <dbReference type="ARBA" id="ARBA00004123"/>
    </source>
</evidence>
<dbReference type="GeneID" id="8236790"/>
<organism>
    <name type="scientific">Pediculus humanus subsp. corporis</name>
    <name type="common">Body louse</name>
    <dbReference type="NCBI Taxonomy" id="121224"/>
    <lineage>
        <taxon>Eukaryota</taxon>
        <taxon>Metazoa</taxon>
        <taxon>Ecdysozoa</taxon>
        <taxon>Arthropoda</taxon>
        <taxon>Hexapoda</taxon>
        <taxon>Insecta</taxon>
        <taxon>Pterygota</taxon>
        <taxon>Neoptera</taxon>
        <taxon>Paraneoptera</taxon>
        <taxon>Psocodea</taxon>
        <taxon>Troctomorpha</taxon>
        <taxon>Phthiraptera</taxon>
        <taxon>Anoplura</taxon>
        <taxon>Pediculidae</taxon>
        <taxon>Pediculus</taxon>
    </lineage>
</organism>
<gene>
    <name evidence="8" type="primary">8236790</name>
    <name evidence="7" type="ORF">Phum_PHUM176620</name>
</gene>
<dbReference type="OMA" id="FNNYQEY"/>
<dbReference type="Proteomes" id="UP000009046">
    <property type="component" value="Unassembled WGS sequence"/>
</dbReference>
<evidence type="ECO:0000313" key="8">
    <source>
        <dbReference type="EnsemblMetazoa" id="PHUM176620-PA"/>
    </source>
</evidence>
<dbReference type="EnsemblMetazoa" id="PHUM176620-RA">
    <property type="protein sequence ID" value="PHUM176620-PA"/>
    <property type="gene ID" value="PHUM176620"/>
</dbReference>
<comment type="subcellular location">
    <subcellularLocation>
        <location evidence="3">Cytoplasm</location>
    </subcellularLocation>
    <subcellularLocation>
        <location evidence="2">Nucleus</location>
    </subcellularLocation>
</comment>
<dbReference type="CTD" id="8236790"/>